<dbReference type="Pfam" id="PF02563">
    <property type="entry name" value="Poly_export"/>
    <property type="match status" value="1"/>
</dbReference>
<gene>
    <name evidence="4" type="ORF">F0919_00920</name>
</gene>
<evidence type="ECO:0000259" key="2">
    <source>
        <dbReference type="Pfam" id="PF02563"/>
    </source>
</evidence>
<dbReference type="EMBL" id="VWSH01000001">
    <property type="protein sequence ID" value="KAA5536260.1"/>
    <property type="molecule type" value="Genomic_DNA"/>
</dbReference>
<dbReference type="Gene3D" id="3.30.1950.10">
    <property type="entry name" value="wza like domain"/>
    <property type="match status" value="1"/>
</dbReference>
<dbReference type="InterPro" id="IPR049712">
    <property type="entry name" value="Poly_export"/>
</dbReference>
<evidence type="ECO:0000256" key="1">
    <source>
        <dbReference type="ARBA" id="ARBA00022729"/>
    </source>
</evidence>
<organism evidence="4 5">
    <name type="scientific">Taibaiella lutea</name>
    <dbReference type="NCBI Taxonomy" id="2608001"/>
    <lineage>
        <taxon>Bacteria</taxon>
        <taxon>Pseudomonadati</taxon>
        <taxon>Bacteroidota</taxon>
        <taxon>Chitinophagia</taxon>
        <taxon>Chitinophagales</taxon>
        <taxon>Chitinophagaceae</taxon>
        <taxon>Taibaiella</taxon>
    </lineage>
</organism>
<evidence type="ECO:0000313" key="5">
    <source>
        <dbReference type="Proteomes" id="UP000323632"/>
    </source>
</evidence>
<reference evidence="4 5" key="1">
    <citation type="submission" date="2019-09" db="EMBL/GenBank/DDBJ databases">
        <title>Genome sequence and assembly of Taibaiella sp.</title>
        <authorList>
            <person name="Chhetri G."/>
        </authorList>
    </citation>
    <scope>NUCLEOTIDE SEQUENCE [LARGE SCALE GENOMIC DNA]</scope>
    <source>
        <strain evidence="4 5">KVB11</strain>
    </source>
</reference>
<keyword evidence="1" id="KW-0732">Signal</keyword>
<evidence type="ECO:0000259" key="3">
    <source>
        <dbReference type="Pfam" id="PF10531"/>
    </source>
</evidence>
<dbReference type="PANTHER" id="PTHR33619">
    <property type="entry name" value="POLYSACCHARIDE EXPORT PROTEIN GFCE-RELATED"/>
    <property type="match status" value="1"/>
</dbReference>
<feature type="domain" description="Soluble ligand binding" evidence="3">
    <location>
        <begin position="166"/>
        <end position="218"/>
    </location>
</feature>
<accession>A0A5M6CPD0</accession>
<name>A0A5M6CPD0_9BACT</name>
<sequence>MNYFTESRIIKNFYLVSLLFVILFSISSCVSNKRISYFQDISSDSSNIVYKNGIQIPVTKIEDITIQNGDILNVTIQTIDPDLNASLRNNYNTTPQQGASASVAPNGNTNAVFGYLVDDDGIIELPIAGKIKVGGLTTAEAKEAIREKAKSYYKDPIVNVQIANFKITVIGEVGRPGSYLINGERVSILDAIGQAGDLTIFGLRDNVLLSRKENGKQTIVRFDLTSSNIYQSPYFYLKQGDVIYVQPSKGKASANDTAMLRYYALFTSTLSLIVVLIARL</sequence>
<dbReference type="InterPro" id="IPR003715">
    <property type="entry name" value="Poly_export_N"/>
</dbReference>
<dbReference type="RefSeq" id="WP_150030833.1">
    <property type="nucleotide sequence ID" value="NZ_VWSH01000001.1"/>
</dbReference>
<dbReference type="Gene3D" id="3.10.560.10">
    <property type="entry name" value="Outer membrane lipoprotein wza domain like"/>
    <property type="match status" value="1"/>
</dbReference>
<dbReference type="Proteomes" id="UP000323632">
    <property type="component" value="Unassembled WGS sequence"/>
</dbReference>
<protein>
    <submittedName>
        <fullName evidence="4">Uncharacterized protein</fullName>
    </submittedName>
</protein>
<dbReference type="PANTHER" id="PTHR33619:SF3">
    <property type="entry name" value="POLYSACCHARIDE EXPORT PROTEIN GFCE-RELATED"/>
    <property type="match status" value="1"/>
</dbReference>
<feature type="domain" description="Polysaccharide export protein N-terminal" evidence="2">
    <location>
        <begin position="62"/>
        <end position="162"/>
    </location>
</feature>
<evidence type="ECO:0000313" key="4">
    <source>
        <dbReference type="EMBL" id="KAA5536260.1"/>
    </source>
</evidence>
<dbReference type="GO" id="GO:0015159">
    <property type="term" value="F:polysaccharide transmembrane transporter activity"/>
    <property type="evidence" value="ECO:0007669"/>
    <property type="project" value="InterPro"/>
</dbReference>
<dbReference type="InterPro" id="IPR019554">
    <property type="entry name" value="Soluble_ligand-bd"/>
</dbReference>
<dbReference type="AlphaFoldDB" id="A0A5M6CPD0"/>
<proteinExistence type="predicted"/>
<dbReference type="Pfam" id="PF10531">
    <property type="entry name" value="SLBB"/>
    <property type="match status" value="1"/>
</dbReference>
<comment type="caution">
    <text evidence="4">The sequence shown here is derived from an EMBL/GenBank/DDBJ whole genome shotgun (WGS) entry which is preliminary data.</text>
</comment>
<keyword evidence="5" id="KW-1185">Reference proteome</keyword>